<keyword evidence="6 17" id="KW-0285">Flavoprotein</keyword>
<evidence type="ECO:0000256" key="16">
    <source>
        <dbReference type="ARBA" id="ARBA00048639"/>
    </source>
</evidence>
<dbReference type="NCBIfam" id="TIGR01036">
    <property type="entry name" value="pyrD_sub2"/>
    <property type="match status" value="1"/>
</dbReference>
<keyword evidence="10" id="KW-0809">Transit peptide</keyword>
<name>A0A1B2JDS7_PICPA</name>
<comment type="subcellular location">
    <subcellularLocation>
        <location evidence="1 17">Mitochondrion inner membrane</location>
        <topology evidence="1 17">Single-pass membrane protein</topology>
    </subcellularLocation>
</comment>
<dbReference type="GO" id="GO:0106430">
    <property type="term" value="F:dihydroorotate dehydrogenase (quinone) activity"/>
    <property type="evidence" value="ECO:0007669"/>
    <property type="project" value="UniProtKB-EC"/>
</dbReference>
<keyword evidence="15 17" id="KW-0472">Membrane</keyword>
<comment type="catalytic activity">
    <reaction evidence="16 17">
        <text>(S)-dihydroorotate + a quinone = orotate + a quinol</text>
        <dbReference type="Rhea" id="RHEA:30187"/>
        <dbReference type="ChEBI" id="CHEBI:24646"/>
        <dbReference type="ChEBI" id="CHEBI:30839"/>
        <dbReference type="ChEBI" id="CHEBI:30864"/>
        <dbReference type="ChEBI" id="CHEBI:132124"/>
        <dbReference type="EC" id="1.3.5.2"/>
    </reaction>
</comment>
<comment type="similarity">
    <text evidence="3 17">Belongs to the dihydroorotate dehydrogenase family. Type 2 subfamily.</text>
</comment>
<dbReference type="InterPro" id="IPR001295">
    <property type="entry name" value="Dihydroorotate_DH_CS"/>
</dbReference>
<dbReference type="GO" id="GO:0044205">
    <property type="term" value="P:'de novo' UMP biosynthetic process"/>
    <property type="evidence" value="ECO:0007669"/>
    <property type="project" value="UniProtKB-UniPathway"/>
</dbReference>
<reference evidence="19 20" key="1">
    <citation type="submission" date="2016-02" db="EMBL/GenBank/DDBJ databases">
        <title>Comparative genomic and transcriptomic foundation for Pichia pastoris.</title>
        <authorList>
            <person name="Love K.R."/>
            <person name="Shah K.A."/>
            <person name="Whittaker C.A."/>
            <person name="Wu J."/>
            <person name="Bartlett M.C."/>
            <person name="Ma D."/>
            <person name="Leeson R.L."/>
            <person name="Priest M."/>
            <person name="Young S.K."/>
            <person name="Love J.C."/>
        </authorList>
    </citation>
    <scope>NUCLEOTIDE SEQUENCE [LARGE SCALE GENOMIC DNA]</scope>
    <source>
        <strain evidence="19 20">ATCC 28485</strain>
    </source>
</reference>
<gene>
    <name evidence="19" type="primary">URA1</name>
    <name evidence="19" type="ORF">ATY40_BA7501879</name>
</gene>
<dbReference type="SUPFAM" id="SSF51395">
    <property type="entry name" value="FMN-linked oxidoreductases"/>
    <property type="match status" value="1"/>
</dbReference>
<sequence>MFNLVRKSTLSTLSKRLPFLPKNTRPLLKASLAGPLAIGVGGVLFGLYFFDARSAIHEYLVCPAIRMATSAEDGHKLGILCLKYGLSPRLYRDIDDEVLKVSVFGKELSNPVGIAAGLDKDGEAMDGLYNTGFSYVEIGSITPEPQPGNPKPRFFRIPKDESVINRYGFNSSGHWNVLARLRKRFDSFVRDYQKTGQTPPNNAFRPGKLLGINLGKNKTGDEVEDYVKGIQRLGPYADVLVINVSSPNTPGLRDLQAGSKLTNLLERVVSERDKVNSALDNKSKAPVLVKIAPDLTEEEIKDIATSAKKAHIDGIVVSNTTISRPTTYVSPNDPILQESGGLSGRPLKPLSLKALRYLRKYTKDSNLVLVGCGGVATGKDAIDFAKAGATFVELYTAFAYRGPSLPYKIKQEITQELKKEGKTWMQIVGQDDP</sequence>
<keyword evidence="11" id="KW-0665">Pyrimidine biosynthesis</keyword>
<evidence type="ECO:0000256" key="4">
    <source>
        <dbReference type="ARBA" id="ARBA00012791"/>
    </source>
</evidence>
<dbReference type="InterPro" id="IPR005720">
    <property type="entry name" value="Dihydroorotate_DH_cat"/>
</dbReference>
<protein>
    <recommendedName>
        <fullName evidence="5 17">Dihydroorotate dehydrogenase (quinone), mitochondrial</fullName>
        <shortName evidence="17">DHOdehase</shortName>
        <ecNumber evidence="4 17">1.3.5.2</ecNumber>
    </recommendedName>
</protein>
<dbReference type="EMBL" id="CP014585">
    <property type="protein sequence ID" value="ANZ75995.1"/>
    <property type="molecule type" value="Genomic_DNA"/>
</dbReference>
<dbReference type="NCBIfam" id="NF003652">
    <property type="entry name" value="PRK05286.2-5"/>
    <property type="match status" value="1"/>
</dbReference>
<dbReference type="InterPro" id="IPR050074">
    <property type="entry name" value="DHO_dehydrogenase"/>
</dbReference>
<evidence type="ECO:0000256" key="1">
    <source>
        <dbReference type="ARBA" id="ARBA00004434"/>
    </source>
</evidence>
<evidence type="ECO:0000256" key="8">
    <source>
        <dbReference type="ARBA" id="ARBA00022692"/>
    </source>
</evidence>
<dbReference type="Gene3D" id="3.20.20.70">
    <property type="entry name" value="Aldolase class I"/>
    <property type="match status" value="1"/>
</dbReference>
<evidence type="ECO:0000256" key="7">
    <source>
        <dbReference type="ARBA" id="ARBA00022643"/>
    </source>
</evidence>
<evidence type="ECO:0000259" key="18">
    <source>
        <dbReference type="Pfam" id="PF01180"/>
    </source>
</evidence>
<evidence type="ECO:0000256" key="2">
    <source>
        <dbReference type="ARBA" id="ARBA00005161"/>
    </source>
</evidence>
<keyword evidence="14 17" id="KW-0496">Mitochondrion</keyword>
<evidence type="ECO:0000256" key="17">
    <source>
        <dbReference type="RuleBase" id="RU361255"/>
    </source>
</evidence>
<dbReference type="Pfam" id="PF01180">
    <property type="entry name" value="DHO_dh"/>
    <property type="match status" value="1"/>
</dbReference>
<dbReference type="GO" id="GO:0005743">
    <property type="term" value="C:mitochondrial inner membrane"/>
    <property type="evidence" value="ECO:0007669"/>
    <property type="project" value="UniProtKB-SubCell"/>
</dbReference>
<evidence type="ECO:0000313" key="20">
    <source>
        <dbReference type="Proteomes" id="UP000094565"/>
    </source>
</evidence>
<evidence type="ECO:0000256" key="5">
    <source>
        <dbReference type="ARBA" id="ARBA00017599"/>
    </source>
</evidence>
<proteinExistence type="inferred from homology"/>
<dbReference type="PROSITE" id="PS00912">
    <property type="entry name" value="DHODEHASE_2"/>
    <property type="match status" value="1"/>
</dbReference>
<organism evidence="19 20">
    <name type="scientific">Komagataella pastoris</name>
    <name type="common">Yeast</name>
    <name type="synonym">Pichia pastoris</name>
    <dbReference type="NCBI Taxonomy" id="4922"/>
    <lineage>
        <taxon>Eukaryota</taxon>
        <taxon>Fungi</taxon>
        <taxon>Dikarya</taxon>
        <taxon>Ascomycota</taxon>
        <taxon>Saccharomycotina</taxon>
        <taxon>Pichiomycetes</taxon>
        <taxon>Pichiales</taxon>
        <taxon>Pichiaceae</taxon>
        <taxon>Komagataella</taxon>
    </lineage>
</organism>
<keyword evidence="9 17" id="KW-0999">Mitochondrion inner membrane</keyword>
<keyword evidence="7 17" id="KW-0288">FMN</keyword>
<keyword evidence="12 17" id="KW-1133">Transmembrane helix</keyword>
<feature type="transmembrane region" description="Helical" evidence="17">
    <location>
        <begin position="27"/>
        <end position="50"/>
    </location>
</feature>
<evidence type="ECO:0000256" key="9">
    <source>
        <dbReference type="ARBA" id="ARBA00022792"/>
    </source>
</evidence>
<dbReference type="NCBIfam" id="NF003645">
    <property type="entry name" value="PRK05286.1-2"/>
    <property type="match status" value="1"/>
</dbReference>
<dbReference type="PANTHER" id="PTHR48109">
    <property type="entry name" value="DIHYDROOROTATE DEHYDROGENASE (QUINONE), MITOCHONDRIAL-RELATED"/>
    <property type="match status" value="1"/>
</dbReference>
<dbReference type="EC" id="1.3.5.2" evidence="4 17"/>
<dbReference type="CDD" id="cd04738">
    <property type="entry name" value="DHOD_2_like"/>
    <property type="match status" value="1"/>
</dbReference>
<evidence type="ECO:0000256" key="6">
    <source>
        <dbReference type="ARBA" id="ARBA00022630"/>
    </source>
</evidence>
<evidence type="ECO:0000256" key="11">
    <source>
        <dbReference type="ARBA" id="ARBA00022975"/>
    </source>
</evidence>
<keyword evidence="20" id="KW-1185">Reference proteome</keyword>
<feature type="domain" description="Dihydroorotate dehydrogenase catalytic" evidence="18">
    <location>
        <begin position="99"/>
        <end position="417"/>
    </location>
</feature>
<evidence type="ECO:0000256" key="13">
    <source>
        <dbReference type="ARBA" id="ARBA00023002"/>
    </source>
</evidence>
<comment type="pathway">
    <text evidence="2 17">Pyrimidine metabolism; UMP biosynthesis via de novo pathway; orotate from (S)-dihydroorotate (quinone route): step 1/1.</text>
</comment>
<dbReference type="AlphaFoldDB" id="A0A1B2JDS7"/>
<evidence type="ECO:0000313" key="19">
    <source>
        <dbReference type="EMBL" id="ANZ75995.1"/>
    </source>
</evidence>
<dbReference type="PROSITE" id="PS00911">
    <property type="entry name" value="DHODEHASE_1"/>
    <property type="match status" value="1"/>
</dbReference>
<dbReference type="OrthoDB" id="14784at2759"/>
<evidence type="ECO:0000256" key="15">
    <source>
        <dbReference type="ARBA" id="ARBA00023136"/>
    </source>
</evidence>
<keyword evidence="13 17" id="KW-0560">Oxidoreductase</keyword>
<evidence type="ECO:0000256" key="12">
    <source>
        <dbReference type="ARBA" id="ARBA00022989"/>
    </source>
</evidence>
<dbReference type="Proteomes" id="UP000094565">
    <property type="component" value="Chromosome 2"/>
</dbReference>
<keyword evidence="8 17" id="KW-0812">Transmembrane</keyword>
<dbReference type="InterPro" id="IPR005719">
    <property type="entry name" value="Dihydroorotate_DH_2"/>
</dbReference>
<dbReference type="FunFam" id="3.20.20.70:FF:000066">
    <property type="entry name" value="Dihydroorotate dehydrogenase (quinone), mitochondrial"/>
    <property type="match status" value="1"/>
</dbReference>
<dbReference type="PANTHER" id="PTHR48109:SF4">
    <property type="entry name" value="DIHYDROOROTATE DEHYDROGENASE (QUINONE), MITOCHONDRIAL"/>
    <property type="match status" value="1"/>
</dbReference>
<evidence type="ECO:0000256" key="14">
    <source>
        <dbReference type="ARBA" id="ARBA00023128"/>
    </source>
</evidence>
<dbReference type="InterPro" id="IPR013785">
    <property type="entry name" value="Aldolase_TIM"/>
</dbReference>
<evidence type="ECO:0000256" key="3">
    <source>
        <dbReference type="ARBA" id="ARBA00005359"/>
    </source>
</evidence>
<dbReference type="GO" id="GO:0006207">
    <property type="term" value="P:'de novo' pyrimidine nucleobase biosynthetic process"/>
    <property type="evidence" value="ECO:0007669"/>
    <property type="project" value="InterPro"/>
</dbReference>
<accession>A0A1B2JDS7</accession>
<comment type="cofactor">
    <cofactor evidence="17">
        <name>FMN</name>
        <dbReference type="ChEBI" id="CHEBI:58210"/>
    </cofactor>
    <text evidence="17">Binds 1 FMN per subunit.</text>
</comment>
<dbReference type="UniPathway" id="UPA00070">
    <property type="reaction ID" value="UER00946"/>
</dbReference>
<evidence type="ECO:0000256" key="10">
    <source>
        <dbReference type="ARBA" id="ARBA00022946"/>
    </source>
</evidence>